<evidence type="ECO:0000256" key="3">
    <source>
        <dbReference type="ARBA" id="ARBA00022475"/>
    </source>
</evidence>
<dbReference type="SUPFAM" id="SSF55073">
    <property type="entry name" value="Nucleotide cyclase"/>
    <property type="match status" value="1"/>
</dbReference>
<dbReference type="SUPFAM" id="SSF158472">
    <property type="entry name" value="HAMP domain-like"/>
    <property type="match status" value="1"/>
</dbReference>
<evidence type="ECO:0000259" key="10">
    <source>
        <dbReference type="PROSITE" id="PS50885"/>
    </source>
</evidence>
<protein>
    <submittedName>
        <fullName evidence="11">Adenylate/guanylate cyclase domain-containing protein</fullName>
    </submittedName>
</protein>
<evidence type="ECO:0000256" key="7">
    <source>
        <dbReference type="SAM" id="MobiDB-lite"/>
    </source>
</evidence>
<keyword evidence="3" id="KW-1003">Cell membrane</keyword>
<comment type="subcellular location">
    <subcellularLocation>
        <location evidence="1">Cell membrane</location>
        <topology evidence="1">Multi-pass membrane protein</topology>
    </subcellularLocation>
</comment>
<dbReference type="InterPro" id="IPR050697">
    <property type="entry name" value="Adenylyl/Guanylyl_Cyclase_3/4"/>
</dbReference>
<keyword evidence="6 8" id="KW-0472">Membrane</keyword>
<dbReference type="PROSITE" id="PS50885">
    <property type="entry name" value="HAMP"/>
    <property type="match status" value="1"/>
</dbReference>
<proteinExistence type="inferred from homology"/>
<dbReference type="Gene3D" id="6.10.340.10">
    <property type="match status" value="1"/>
</dbReference>
<keyword evidence="5 8" id="KW-1133">Transmembrane helix</keyword>
<dbReference type="PANTHER" id="PTHR43081:SF17">
    <property type="entry name" value="BLL5647 PROTEIN"/>
    <property type="match status" value="1"/>
</dbReference>
<feature type="transmembrane region" description="Helical" evidence="8">
    <location>
        <begin position="64"/>
        <end position="84"/>
    </location>
</feature>
<gene>
    <name evidence="11" type="ORF">GCM10010531_42460</name>
</gene>
<feature type="transmembrane region" description="Helical" evidence="8">
    <location>
        <begin position="26"/>
        <end position="52"/>
    </location>
</feature>
<comment type="caution">
    <text evidence="11">The sequence shown here is derived from an EMBL/GenBank/DDBJ whole genome shotgun (WGS) entry which is preliminary data.</text>
</comment>
<feature type="transmembrane region" description="Helical" evidence="8">
    <location>
        <begin position="116"/>
        <end position="138"/>
    </location>
</feature>
<dbReference type="SMART" id="SM00304">
    <property type="entry name" value="HAMP"/>
    <property type="match status" value="1"/>
</dbReference>
<dbReference type="CDD" id="cd06225">
    <property type="entry name" value="HAMP"/>
    <property type="match status" value="1"/>
</dbReference>
<dbReference type="InterPro" id="IPR003660">
    <property type="entry name" value="HAMP_dom"/>
</dbReference>
<evidence type="ECO:0000256" key="6">
    <source>
        <dbReference type="ARBA" id="ARBA00023136"/>
    </source>
</evidence>
<evidence type="ECO:0000256" key="1">
    <source>
        <dbReference type="ARBA" id="ARBA00004651"/>
    </source>
</evidence>
<keyword evidence="4 8" id="KW-0812">Transmembrane</keyword>
<keyword evidence="12" id="KW-1185">Reference proteome</keyword>
<dbReference type="Gene3D" id="3.30.70.1230">
    <property type="entry name" value="Nucleotide cyclase"/>
    <property type="match status" value="1"/>
</dbReference>
<dbReference type="EMBL" id="BAAAVV010000018">
    <property type="protein sequence ID" value="GAA3183732.1"/>
    <property type="molecule type" value="Genomic_DNA"/>
</dbReference>
<evidence type="ECO:0000256" key="2">
    <source>
        <dbReference type="ARBA" id="ARBA00005381"/>
    </source>
</evidence>
<evidence type="ECO:0000256" key="5">
    <source>
        <dbReference type="ARBA" id="ARBA00022989"/>
    </source>
</evidence>
<sequence>MTAEGSSPRTVPRDGLLASWEPSGRLAVPLIVLLVNVANLIGVGTVVLLLIGVDDGSATGRLPVIVAAACYLVVAFPAGTIAGLRRQRGTNGWLLAGRRPSAEEAAHALRLPVDTALIAGTIWLVGAVLVGVVGAVSFPDGRVGARIGVAVLLGGLVTAGVTYLLVARAARDVTARALAAHPPTGRLALGVRPRLLLTWGLSSGVPMVGVVLLYLDPSNPDGPGRGAVVFLVVVALLVGALATLLTARAVGQPLRDLRTAVQRVGEGDYDVSVVVDDAGEIGLLQEGVNTMAAGLAERERLRDLFGRHVGTSVAQQALANGVSLGGELRTVAALFVDIAGSTSLVRRTGPEEMVGLLNRFFEIVVETVEDEGGLVNKFEGDAALCVFGAPTDLEDPAGAALRAARRICDRVIEAGEVDVGVGVSCGQVWAGQVGAASRLEYTVIGDPVNEAARLTELAKDHPGRAVASAPTVQAAAPEEREHWVRDGEVELRGRDEQTETWVVVPSGGPEGSPRGGGSHRAKRGS</sequence>
<evidence type="ECO:0000256" key="8">
    <source>
        <dbReference type="SAM" id="Phobius"/>
    </source>
</evidence>
<feature type="region of interest" description="Disordered" evidence="7">
    <location>
        <begin position="494"/>
        <end position="525"/>
    </location>
</feature>
<organism evidence="11 12">
    <name type="scientific">Blastococcus jejuensis</name>
    <dbReference type="NCBI Taxonomy" id="351224"/>
    <lineage>
        <taxon>Bacteria</taxon>
        <taxon>Bacillati</taxon>
        <taxon>Actinomycetota</taxon>
        <taxon>Actinomycetes</taxon>
        <taxon>Geodermatophilales</taxon>
        <taxon>Geodermatophilaceae</taxon>
        <taxon>Blastococcus</taxon>
    </lineage>
</organism>
<dbReference type="RefSeq" id="WP_344691106.1">
    <property type="nucleotide sequence ID" value="NZ_BAAAVV010000018.1"/>
</dbReference>
<dbReference type="SMART" id="SM00044">
    <property type="entry name" value="CYCc"/>
    <property type="match status" value="1"/>
</dbReference>
<dbReference type="Pfam" id="PF00672">
    <property type="entry name" value="HAMP"/>
    <property type="match status" value="1"/>
</dbReference>
<feature type="domain" description="HAMP" evidence="10">
    <location>
        <begin position="248"/>
        <end position="300"/>
    </location>
</feature>
<dbReference type="Pfam" id="PF00211">
    <property type="entry name" value="Guanylate_cyc"/>
    <property type="match status" value="1"/>
</dbReference>
<feature type="transmembrane region" description="Helical" evidence="8">
    <location>
        <begin position="195"/>
        <end position="215"/>
    </location>
</feature>
<evidence type="ECO:0000256" key="4">
    <source>
        <dbReference type="ARBA" id="ARBA00022692"/>
    </source>
</evidence>
<feature type="transmembrane region" description="Helical" evidence="8">
    <location>
        <begin position="227"/>
        <end position="247"/>
    </location>
</feature>
<dbReference type="PANTHER" id="PTHR43081">
    <property type="entry name" value="ADENYLATE CYCLASE, TERMINAL-DIFFERENTIATION SPECIFIC-RELATED"/>
    <property type="match status" value="1"/>
</dbReference>
<accession>A0ABP6PN75</accession>
<evidence type="ECO:0000259" key="9">
    <source>
        <dbReference type="PROSITE" id="PS50125"/>
    </source>
</evidence>
<name>A0ABP6PN75_9ACTN</name>
<evidence type="ECO:0000313" key="12">
    <source>
        <dbReference type="Proteomes" id="UP001499924"/>
    </source>
</evidence>
<evidence type="ECO:0000313" key="11">
    <source>
        <dbReference type="EMBL" id="GAA3183732.1"/>
    </source>
</evidence>
<dbReference type="CDD" id="cd07302">
    <property type="entry name" value="CHD"/>
    <property type="match status" value="1"/>
</dbReference>
<dbReference type="Proteomes" id="UP001499924">
    <property type="component" value="Unassembled WGS sequence"/>
</dbReference>
<comment type="similarity">
    <text evidence="2">Belongs to the adenylyl cyclase class-3 family.</text>
</comment>
<dbReference type="InterPro" id="IPR001054">
    <property type="entry name" value="A/G_cyclase"/>
</dbReference>
<reference evidence="12" key="1">
    <citation type="journal article" date="2019" name="Int. J. Syst. Evol. Microbiol.">
        <title>The Global Catalogue of Microorganisms (GCM) 10K type strain sequencing project: providing services to taxonomists for standard genome sequencing and annotation.</title>
        <authorList>
            <consortium name="The Broad Institute Genomics Platform"/>
            <consortium name="The Broad Institute Genome Sequencing Center for Infectious Disease"/>
            <person name="Wu L."/>
            <person name="Ma J."/>
        </authorList>
    </citation>
    <scope>NUCLEOTIDE SEQUENCE [LARGE SCALE GENOMIC DNA]</scope>
    <source>
        <strain evidence="12">JCM 15614</strain>
    </source>
</reference>
<feature type="domain" description="Guanylate cyclase" evidence="9">
    <location>
        <begin position="332"/>
        <end position="455"/>
    </location>
</feature>
<dbReference type="PROSITE" id="PS50125">
    <property type="entry name" value="GUANYLATE_CYCLASE_2"/>
    <property type="match status" value="1"/>
</dbReference>
<dbReference type="InterPro" id="IPR029787">
    <property type="entry name" value="Nucleotide_cyclase"/>
</dbReference>
<feature type="transmembrane region" description="Helical" evidence="8">
    <location>
        <begin position="144"/>
        <end position="166"/>
    </location>
</feature>